<accession>A0A0D5CHA0</accession>
<evidence type="ECO:0000313" key="4">
    <source>
        <dbReference type="Proteomes" id="UP000266634"/>
    </source>
</evidence>
<dbReference type="AlphaFoldDB" id="A0A0D5CHA0"/>
<dbReference type="OrthoDB" id="9904728at2"/>
<gene>
    <name evidence="2" type="ORF">DZF93_08545</name>
    <name evidence="1" type="ORF">VO01_07610</name>
</gene>
<dbReference type="PATRIC" id="fig|33014.5.peg.1584"/>
<evidence type="ECO:0000313" key="2">
    <source>
        <dbReference type="EMBL" id="RIJ37132.1"/>
    </source>
</evidence>
<reference evidence="1 3" key="1">
    <citation type="journal article" date="2015" name="Genome Announc.">
        <title>Complete Genome Sequence of Clavibacter michiganensis subsp. insidiosus R1-1 Using PacBio Single-Molecule Real-Time Technology.</title>
        <authorList>
            <person name="Lu Y."/>
            <person name="Samac D.A."/>
            <person name="Glazebrook J."/>
            <person name="Ishimaru C.A."/>
        </authorList>
    </citation>
    <scope>NUCLEOTIDE SEQUENCE [LARGE SCALE GENOMIC DNA]</scope>
    <source>
        <strain evidence="1 3">R1-1</strain>
    </source>
</reference>
<name>A0A0D5CHA0_9MICO</name>
<evidence type="ECO:0000313" key="3">
    <source>
        <dbReference type="Proteomes" id="UP000032604"/>
    </source>
</evidence>
<evidence type="ECO:0000313" key="1">
    <source>
        <dbReference type="EMBL" id="AJW79011.1"/>
    </source>
</evidence>
<dbReference type="RefSeq" id="WP_045528028.1">
    <property type="nucleotide sequence ID" value="NZ_CP011043.1"/>
</dbReference>
<dbReference type="EMBL" id="QWEA01000290">
    <property type="protein sequence ID" value="RIJ37132.1"/>
    <property type="molecule type" value="Genomic_DNA"/>
</dbReference>
<dbReference type="KEGG" id="cmh:VO01_07610"/>
<dbReference type="Proteomes" id="UP000266634">
    <property type="component" value="Unassembled WGS sequence"/>
</dbReference>
<proteinExistence type="predicted"/>
<protein>
    <submittedName>
        <fullName evidence="1">Uncharacterized protein</fullName>
    </submittedName>
</protein>
<reference evidence="2 4" key="2">
    <citation type="submission" date="2018-08" db="EMBL/GenBank/DDBJ databases">
        <title>Genome Sequence of Clavibacter michiganensis Subspecies type strains, and the Atypical Peach-Colored Strains Isolated from Tomato.</title>
        <authorList>
            <person name="Osdaghi E."/>
            <person name="Portier P."/>
            <person name="Briand M."/>
            <person name="Jacques M.-A."/>
        </authorList>
    </citation>
    <scope>NUCLEOTIDE SEQUENCE [LARGE SCALE GENOMIC DNA]</scope>
    <source>
        <strain evidence="2 4">CFBP 6488</strain>
    </source>
</reference>
<organism evidence="1 3">
    <name type="scientific">Clavibacter michiganensis subsp. insidiosus</name>
    <dbReference type="NCBI Taxonomy" id="33014"/>
    <lineage>
        <taxon>Bacteria</taxon>
        <taxon>Bacillati</taxon>
        <taxon>Actinomycetota</taxon>
        <taxon>Actinomycetes</taxon>
        <taxon>Micrococcales</taxon>
        <taxon>Microbacteriaceae</taxon>
        <taxon>Clavibacter</taxon>
    </lineage>
</organism>
<dbReference type="HOGENOM" id="CLU_2153887_0_0_11"/>
<sequence length="99" mass="10774">MEYVLTDDLVARIRIDSLTVSYGGRLLTVRASEHLSPPGLVRQRAVLEVVAFDAPDEVLVYICPDSGEQHAFWSARMFGAGVLGEISRTLSGGLQGTLR</sequence>
<dbReference type="Proteomes" id="UP000032604">
    <property type="component" value="Chromosome"/>
</dbReference>
<dbReference type="EMBL" id="CP011043">
    <property type="protein sequence ID" value="AJW79011.1"/>
    <property type="molecule type" value="Genomic_DNA"/>
</dbReference>